<feature type="domain" description="ScoMcrA-like N-terminal head" evidence="2">
    <location>
        <begin position="5"/>
        <end position="89"/>
    </location>
</feature>
<organism evidence="3 4">
    <name type="scientific">Longispora fulva</name>
    <dbReference type="NCBI Taxonomy" id="619741"/>
    <lineage>
        <taxon>Bacteria</taxon>
        <taxon>Bacillati</taxon>
        <taxon>Actinomycetota</taxon>
        <taxon>Actinomycetes</taxon>
        <taxon>Micromonosporales</taxon>
        <taxon>Micromonosporaceae</taxon>
        <taxon>Longispora</taxon>
    </lineage>
</organism>
<dbReference type="EMBL" id="JADOUF010000001">
    <property type="protein sequence ID" value="MBG6139029.1"/>
    <property type="molecule type" value="Genomic_DNA"/>
</dbReference>
<dbReference type="EC" id="3.1.21.-" evidence="3"/>
<keyword evidence="4" id="KW-1185">Reference proteome</keyword>
<dbReference type="AlphaFoldDB" id="A0A8J7GH81"/>
<evidence type="ECO:0000259" key="2">
    <source>
        <dbReference type="Pfam" id="PF26345"/>
    </source>
</evidence>
<dbReference type="InterPro" id="IPR058807">
    <property type="entry name" value="ScoMcrA_N"/>
</dbReference>
<dbReference type="GO" id="GO:0003676">
    <property type="term" value="F:nucleic acid binding"/>
    <property type="evidence" value="ECO:0007669"/>
    <property type="project" value="InterPro"/>
</dbReference>
<gene>
    <name evidence="3" type="ORF">IW245_005223</name>
</gene>
<keyword evidence="3" id="KW-0378">Hydrolase</keyword>
<dbReference type="GO" id="GO:0008270">
    <property type="term" value="F:zinc ion binding"/>
    <property type="evidence" value="ECO:0007669"/>
    <property type="project" value="InterPro"/>
</dbReference>
<dbReference type="GO" id="GO:0016787">
    <property type="term" value="F:hydrolase activity"/>
    <property type="evidence" value="ECO:0007669"/>
    <property type="project" value="UniProtKB-KW"/>
</dbReference>
<dbReference type="GO" id="GO:0004519">
    <property type="term" value="F:endonuclease activity"/>
    <property type="evidence" value="ECO:0007669"/>
    <property type="project" value="InterPro"/>
</dbReference>
<evidence type="ECO:0000259" key="1">
    <source>
        <dbReference type="Pfam" id="PF01844"/>
    </source>
</evidence>
<accession>A0A8J7GH81</accession>
<dbReference type="Proteomes" id="UP000622552">
    <property type="component" value="Unassembled WGS sequence"/>
</dbReference>
<comment type="caution">
    <text evidence="3">The sequence shown here is derived from an EMBL/GenBank/DDBJ whole genome shotgun (WGS) entry which is preliminary data.</text>
</comment>
<sequence>MTLADVTAQDVLKAIAEFDRLGREEFLASTGFGTAREYFIEHNGQRYDSKAIVGYAHGVSQHVQLLPGDFTGGDKTVATLLRSLGFIVRQIRNPDWTRDEIVLACDLVVTNDWKVVGVNDPRVLDLSELLQTSAIHPIEVRGERFRNPAGVVRKTADIATRHPSYAGVPTHGNKVDGEVLSEFLARPEEMHAYAEALRAEIEAGDSIGQSPVVDPDLDGHSADEGRVLQRRHLRRERDPKLKAAKLAAARRLGVAIACEVCGFDFFRTYGPRGEGYIECHHRTPLSVSGPTKTRLEDLALICSNCHRMIHRNASDWLTIEQLASVISEQRLRSTSGPDGETGDAED</sequence>
<dbReference type="RefSeq" id="WP_197005725.1">
    <property type="nucleotide sequence ID" value="NZ_BONS01000011.1"/>
</dbReference>
<evidence type="ECO:0000313" key="3">
    <source>
        <dbReference type="EMBL" id="MBG6139029.1"/>
    </source>
</evidence>
<dbReference type="Pfam" id="PF01844">
    <property type="entry name" value="HNH"/>
    <property type="match status" value="1"/>
</dbReference>
<reference evidence="3" key="1">
    <citation type="submission" date="2020-11" db="EMBL/GenBank/DDBJ databases">
        <title>Sequencing the genomes of 1000 actinobacteria strains.</title>
        <authorList>
            <person name="Klenk H.-P."/>
        </authorList>
    </citation>
    <scope>NUCLEOTIDE SEQUENCE</scope>
    <source>
        <strain evidence="3">DSM 45356</strain>
    </source>
</reference>
<feature type="domain" description="HNH" evidence="1">
    <location>
        <begin position="258"/>
        <end position="311"/>
    </location>
</feature>
<name>A0A8J7GH81_9ACTN</name>
<proteinExistence type="predicted"/>
<evidence type="ECO:0000313" key="4">
    <source>
        <dbReference type="Proteomes" id="UP000622552"/>
    </source>
</evidence>
<dbReference type="Pfam" id="PF26345">
    <property type="entry name" value="ScoMcrA_N"/>
    <property type="match status" value="1"/>
</dbReference>
<protein>
    <submittedName>
        <fullName evidence="3">5-methylcytosine-specific restriction protein A</fullName>
        <ecNumber evidence="3">3.1.21.-</ecNumber>
    </submittedName>
</protein>
<dbReference type="InterPro" id="IPR002711">
    <property type="entry name" value="HNH"/>
</dbReference>